<accession>A0AAE3VFB1</accession>
<protein>
    <recommendedName>
        <fullName evidence="1">KilA-N DNA-binding domain-containing protein</fullName>
    </recommendedName>
</protein>
<dbReference type="InterPro" id="IPR018873">
    <property type="entry name" value="KilA-N_DNA-bd_domain"/>
</dbReference>
<name>A0AAE3VFB1_9BACT</name>
<organism evidence="2 3">
    <name type="scientific">Oligosphaera ethanolica</name>
    <dbReference type="NCBI Taxonomy" id="760260"/>
    <lineage>
        <taxon>Bacteria</taxon>
        <taxon>Pseudomonadati</taxon>
        <taxon>Lentisphaerota</taxon>
        <taxon>Oligosphaeria</taxon>
        <taxon>Oligosphaerales</taxon>
        <taxon>Oligosphaeraceae</taxon>
        <taxon>Oligosphaera</taxon>
    </lineage>
</organism>
<dbReference type="EMBL" id="JAUSVL010000001">
    <property type="protein sequence ID" value="MDQ0289492.1"/>
    <property type="molecule type" value="Genomic_DNA"/>
</dbReference>
<sequence>MANRNDTAVVLREEQLRALIYKVRGVEVMLDRHLADLYQIETRALKQAVKRNRRRFPEDFLFVLEESEIDMLVSQSVIPSNKVVMCEIL</sequence>
<evidence type="ECO:0000259" key="1">
    <source>
        <dbReference type="Pfam" id="PF10543"/>
    </source>
</evidence>
<dbReference type="Proteomes" id="UP001238163">
    <property type="component" value="Unassembled WGS sequence"/>
</dbReference>
<feature type="domain" description="KilA-N DNA-binding" evidence="1">
    <location>
        <begin position="20"/>
        <end position="80"/>
    </location>
</feature>
<gene>
    <name evidence="2" type="ORF">J3R75_001599</name>
</gene>
<proteinExistence type="predicted"/>
<evidence type="ECO:0000313" key="3">
    <source>
        <dbReference type="Proteomes" id="UP001238163"/>
    </source>
</evidence>
<dbReference type="Pfam" id="PF10543">
    <property type="entry name" value="ORF6N"/>
    <property type="match status" value="1"/>
</dbReference>
<reference evidence="2" key="1">
    <citation type="submission" date="2023-07" db="EMBL/GenBank/DDBJ databases">
        <title>Genomic Encyclopedia of Type Strains, Phase IV (KMG-IV): sequencing the most valuable type-strain genomes for metagenomic binning, comparative biology and taxonomic classification.</title>
        <authorList>
            <person name="Goeker M."/>
        </authorList>
    </citation>
    <scope>NUCLEOTIDE SEQUENCE</scope>
    <source>
        <strain evidence="2">DSM 24202</strain>
    </source>
</reference>
<keyword evidence="3" id="KW-1185">Reference proteome</keyword>
<evidence type="ECO:0000313" key="2">
    <source>
        <dbReference type="EMBL" id="MDQ0289492.1"/>
    </source>
</evidence>
<dbReference type="AlphaFoldDB" id="A0AAE3VFB1"/>
<comment type="caution">
    <text evidence="2">The sequence shown here is derived from an EMBL/GenBank/DDBJ whole genome shotgun (WGS) entry which is preliminary data.</text>
</comment>